<proteinExistence type="predicted"/>
<sequence length="131" mass="14275">MHTHEDRKLYPTLAVRLFTLRALPATTGSSCRGKDDCSACTRMRTDACEILCFCVWHCSYAIAGFAMLPYNVTAGFAMHSKAASPEATFYCVCMALCTDLACRSHLQVSPVGHACISRLQVTHADLACFAS</sequence>
<name>A0A7S3QP22_DUNTE</name>
<accession>A0A7S3QP22</accession>
<evidence type="ECO:0000313" key="1">
    <source>
        <dbReference type="EMBL" id="CAE0488399.1"/>
    </source>
</evidence>
<reference evidence="1" key="1">
    <citation type="submission" date="2021-01" db="EMBL/GenBank/DDBJ databases">
        <authorList>
            <person name="Corre E."/>
            <person name="Pelletier E."/>
            <person name="Niang G."/>
            <person name="Scheremetjew M."/>
            <person name="Finn R."/>
            <person name="Kale V."/>
            <person name="Holt S."/>
            <person name="Cochrane G."/>
            <person name="Meng A."/>
            <person name="Brown T."/>
            <person name="Cohen L."/>
        </authorList>
    </citation>
    <scope>NUCLEOTIDE SEQUENCE</scope>
    <source>
        <strain evidence="1">CCMP1320</strain>
    </source>
</reference>
<gene>
    <name evidence="1" type="ORF">DTER00134_LOCUS3463</name>
</gene>
<protein>
    <submittedName>
        <fullName evidence="1">Uncharacterized protein</fullName>
    </submittedName>
</protein>
<dbReference type="AlphaFoldDB" id="A0A7S3QP22"/>
<dbReference type="EMBL" id="HBIP01006672">
    <property type="protein sequence ID" value="CAE0488399.1"/>
    <property type="molecule type" value="Transcribed_RNA"/>
</dbReference>
<organism evidence="1">
    <name type="scientific">Dunaliella tertiolecta</name>
    <name type="common">Green alga</name>
    <dbReference type="NCBI Taxonomy" id="3047"/>
    <lineage>
        <taxon>Eukaryota</taxon>
        <taxon>Viridiplantae</taxon>
        <taxon>Chlorophyta</taxon>
        <taxon>core chlorophytes</taxon>
        <taxon>Chlorophyceae</taxon>
        <taxon>CS clade</taxon>
        <taxon>Chlamydomonadales</taxon>
        <taxon>Dunaliellaceae</taxon>
        <taxon>Dunaliella</taxon>
    </lineage>
</organism>